<gene>
    <name evidence="1" type="ORF">PRZ01_00780</name>
</gene>
<dbReference type="CDD" id="cd00657">
    <property type="entry name" value="Ferritin_like"/>
    <property type="match status" value="1"/>
</dbReference>
<dbReference type="Proteomes" id="UP001219862">
    <property type="component" value="Unassembled WGS sequence"/>
</dbReference>
<proteinExistence type="predicted"/>
<dbReference type="InterPro" id="IPR009078">
    <property type="entry name" value="Ferritin-like_SF"/>
</dbReference>
<dbReference type="InterPro" id="IPR012348">
    <property type="entry name" value="RNR-like"/>
</dbReference>
<evidence type="ECO:0000313" key="1">
    <source>
        <dbReference type="EMBL" id="MDC8783725.1"/>
    </source>
</evidence>
<dbReference type="Gene3D" id="1.10.620.20">
    <property type="entry name" value="Ribonucleotide Reductase, subunit A"/>
    <property type="match status" value="1"/>
</dbReference>
<organism evidence="1 2">
    <name type="scientific">Roseateles koreensis</name>
    <dbReference type="NCBI Taxonomy" id="2987526"/>
    <lineage>
        <taxon>Bacteria</taxon>
        <taxon>Pseudomonadati</taxon>
        <taxon>Pseudomonadota</taxon>
        <taxon>Betaproteobacteria</taxon>
        <taxon>Burkholderiales</taxon>
        <taxon>Sphaerotilaceae</taxon>
        <taxon>Roseateles</taxon>
    </lineage>
</organism>
<evidence type="ECO:0000313" key="2">
    <source>
        <dbReference type="Proteomes" id="UP001219862"/>
    </source>
</evidence>
<dbReference type="EMBL" id="JAQQXS010000001">
    <property type="protein sequence ID" value="MDC8783725.1"/>
    <property type="molecule type" value="Genomic_DNA"/>
</dbReference>
<dbReference type="SUPFAM" id="SSF47240">
    <property type="entry name" value="Ferritin-like"/>
    <property type="match status" value="1"/>
</dbReference>
<accession>A0ABT5KMT6</accession>
<dbReference type="RefSeq" id="WP_273594842.1">
    <property type="nucleotide sequence ID" value="NZ_JAQQXS010000001.1"/>
</dbReference>
<sequence length="401" mass="43444">MATSCPPTIDIEGLGLDQGALLLIRQALAGVPEEAELRVLGQSPDWDLHLRVWCRSQGHGLRLEAGADGRLIAVVTRHGQAQGRWRGALPTGEAAAIPAAQADPAWGLAARGAFVEASAPPFNFALRQRHQLWAETAAELYAQGAAAQWDPATAIDWQAPFELAPSLEAAVVQLMSYLVENENAALLVPARHLAQIHPHYREVMQLLALQCADEARHVEVFTRRAQLRGGAPVLSTAGAQASLQSLFEASDFSSASFLLAVLGEGTFVNLLNFLHAYGPDPVTRQIARLAAIDEARHVAFGMAHLAYRLGVEPSYQSQLRNAIETRFDALASSAGLNEEVFDALQLLAAGECSVGALALGHARVQQLKREMLDGRRARLLRLGFERTEAERLASMHTRNFM</sequence>
<name>A0ABT5KMT6_9BURK</name>
<reference evidence="1 2" key="1">
    <citation type="submission" date="2022-10" db="EMBL/GenBank/DDBJ databases">
        <title>paucibacter sp. hw8 Genome sequencing.</title>
        <authorList>
            <person name="Park S."/>
        </authorList>
    </citation>
    <scope>NUCLEOTIDE SEQUENCE [LARGE SCALE GENOMIC DNA]</scope>
    <source>
        <strain evidence="2">hw8</strain>
    </source>
</reference>
<keyword evidence="2" id="KW-1185">Reference proteome</keyword>
<protein>
    <submittedName>
        <fullName evidence="1">Ferritin-like domain-containing protein</fullName>
    </submittedName>
</protein>
<comment type="caution">
    <text evidence="1">The sequence shown here is derived from an EMBL/GenBank/DDBJ whole genome shotgun (WGS) entry which is preliminary data.</text>
</comment>